<dbReference type="PROSITE" id="PS50030">
    <property type="entry name" value="UBA"/>
    <property type="match status" value="1"/>
</dbReference>
<dbReference type="InterPro" id="IPR009060">
    <property type="entry name" value="UBA-like_sf"/>
</dbReference>
<proteinExistence type="predicted"/>
<evidence type="ECO:0000313" key="4">
    <source>
        <dbReference type="Proteomes" id="UP000663889"/>
    </source>
</evidence>
<evidence type="ECO:0000313" key="3">
    <source>
        <dbReference type="EMBL" id="CAF1519131.1"/>
    </source>
</evidence>
<gene>
    <name evidence="3" type="ORF">SEV965_LOCUS36937</name>
</gene>
<feature type="region of interest" description="Disordered" evidence="1">
    <location>
        <begin position="54"/>
        <end position="91"/>
    </location>
</feature>
<dbReference type="EMBL" id="CAJNOU010007123">
    <property type="protein sequence ID" value="CAF1519131.1"/>
    <property type="molecule type" value="Genomic_DNA"/>
</dbReference>
<dbReference type="Proteomes" id="UP000663889">
    <property type="component" value="Unassembled WGS sequence"/>
</dbReference>
<dbReference type="SUPFAM" id="SSF46934">
    <property type="entry name" value="UBA-like"/>
    <property type="match status" value="1"/>
</dbReference>
<evidence type="ECO:0000259" key="2">
    <source>
        <dbReference type="PROSITE" id="PS50030"/>
    </source>
</evidence>
<accession>A0A815UQ45</accession>
<feature type="domain" description="UBA" evidence="2">
    <location>
        <begin position="1"/>
        <end position="40"/>
    </location>
</feature>
<name>A0A815UQ45_9BILA</name>
<organism evidence="3 4">
    <name type="scientific">Rotaria sordida</name>
    <dbReference type="NCBI Taxonomy" id="392033"/>
    <lineage>
        <taxon>Eukaryota</taxon>
        <taxon>Metazoa</taxon>
        <taxon>Spiralia</taxon>
        <taxon>Gnathifera</taxon>
        <taxon>Rotifera</taxon>
        <taxon>Eurotatoria</taxon>
        <taxon>Bdelloidea</taxon>
        <taxon>Philodinida</taxon>
        <taxon>Philodinidae</taxon>
        <taxon>Rotaria</taxon>
    </lineage>
</organism>
<reference evidence="3" key="1">
    <citation type="submission" date="2021-02" db="EMBL/GenBank/DDBJ databases">
        <authorList>
            <person name="Nowell W R."/>
        </authorList>
    </citation>
    <scope>NUCLEOTIDE SEQUENCE</scope>
</reference>
<dbReference type="AlphaFoldDB" id="A0A815UQ45"/>
<comment type="caution">
    <text evidence="3">The sequence shown here is derived from an EMBL/GenBank/DDBJ whole genome shotgun (WGS) entry which is preliminary data.</text>
</comment>
<sequence length="135" mass="15248">MEDNMKILESMGFTGRELNRKVLTRAKNDIREAVTLLTSSHLFNDDFMTSNEHRPTSTFGSLTEKQMKRQQNITSDKTSSASSDGLSIENSNSFTTSAFLDLEKKVYGNTWSILYKREENLGRCLLSAIRLALDG</sequence>
<evidence type="ECO:0000256" key="1">
    <source>
        <dbReference type="SAM" id="MobiDB-lite"/>
    </source>
</evidence>
<protein>
    <recommendedName>
        <fullName evidence="2">UBA domain-containing protein</fullName>
    </recommendedName>
</protein>
<dbReference type="Gene3D" id="1.10.8.10">
    <property type="entry name" value="DNA helicase RuvA subunit, C-terminal domain"/>
    <property type="match status" value="1"/>
</dbReference>
<dbReference type="InterPro" id="IPR015940">
    <property type="entry name" value="UBA"/>
</dbReference>